<evidence type="ECO:0000256" key="1">
    <source>
        <dbReference type="SAM" id="MobiDB-lite"/>
    </source>
</evidence>
<sequence length="434" mass="46276">MSGARPTAGPDELPGPRSDGTGPADLRRAKLLFIVSAALSSGQFTRGVFIIYMLSQGLSLVQVGIAESFYQLGRFASEVPFGALADRWQRQRVIQLGYAIHALAMLLYLVGSGLLLYSIVFVLLGARMAAQSGADSALLYDYLQTHGAEDEFARINGQSAAAGYVVLATATFTGGLLLGVGQWLPFVGEALCVAVAAVLIGRFPETVPDARTGVEAVRYWQTIGTAVRIIRGTRLLTLFVLFTALLETGTGVISILSQDYFVDRGLSVPQTTFFLGLAILISAVAAFHSHRLVKRGPTTTLIVSAAIYVVGMVVMVSHHPVAAVIGFLLVFINIDFLYPALRQFFNRHTTSAVRSTALSLQSFLAGLGAFVAFPIATLVVHHAGYSALVIGIAAITAPPMALIIVRSLRLVRVTAGETNQDTGQRAGHKEAEDR</sequence>
<dbReference type="InterPro" id="IPR011701">
    <property type="entry name" value="MFS"/>
</dbReference>
<keyword evidence="4" id="KW-1185">Reference proteome</keyword>
<dbReference type="Proteomes" id="UP000185696">
    <property type="component" value="Unassembled WGS sequence"/>
</dbReference>
<keyword evidence="2" id="KW-0812">Transmembrane</keyword>
<dbReference type="PANTHER" id="PTHR23530:SF1">
    <property type="entry name" value="PERMEASE, MAJOR FACILITATOR SUPERFAMILY-RELATED"/>
    <property type="match status" value="1"/>
</dbReference>
<dbReference type="AlphaFoldDB" id="A0A7Z0WT26"/>
<evidence type="ECO:0000313" key="3">
    <source>
        <dbReference type="EMBL" id="OLF14252.1"/>
    </source>
</evidence>
<dbReference type="EMBL" id="MSIF01000001">
    <property type="protein sequence ID" value="OLF14252.1"/>
    <property type="molecule type" value="Genomic_DNA"/>
</dbReference>
<feature type="transmembrane region" description="Helical" evidence="2">
    <location>
        <begin position="98"/>
        <end position="124"/>
    </location>
</feature>
<evidence type="ECO:0000256" key="2">
    <source>
        <dbReference type="SAM" id="Phobius"/>
    </source>
</evidence>
<evidence type="ECO:0000313" key="4">
    <source>
        <dbReference type="Proteomes" id="UP000185696"/>
    </source>
</evidence>
<feature type="transmembrane region" description="Helical" evidence="2">
    <location>
        <begin position="268"/>
        <end position="287"/>
    </location>
</feature>
<feature type="transmembrane region" description="Helical" evidence="2">
    <location>
        <begin position="322"/>
        <end position="341"/>
    </location>
</feature>
<feature type="region of interest" description="Disordered" evidence="1">
    <location>
        <begin position="1"/>
        <end position="20"/>
    </location>
</feature>
<dbReference type="PANTHER" id="PTHR23530">
    <property type="entry name" value="TRANSPORT PROTEIN-RELATED"/>
    <property type="match status" value="1"/>
</dbReference>
<dbReference type="Pfam" id="PF07690">
    <property type="entry name" value="MFS_1"/>
    <property type="match status" value="1"/>
</dbReference>
<dbReference type="Gene3D" id="1.20.1250.20">
    <property type="entry name" value="MFS general substrate transporter like domains"/>
    <property type="match status" value="1"/>
</dbReference>
<feature type="transmembrane region" description="Helical" evidence="2">
    <location>
        <begin position="31"/>
        <end position="54"/>
    </location>
</feature>
<name>A0A7Z0WT26_9PSEU</name>
<evidence type="ECO:0008006" key="5">
    <source>
        <dbReference type="Google" id="ProtNLM"/>
    </source>
</evidence>
<dbReference type="OrthoDB" id="350307at2"/>
<feature type="transmembrane region" description="Helical" evidence="2">
    <location>
        <begin position="299"/>
        <end position="316"/>
    </location>
</feature>
<accession>A0A7Z0WT26</accession>
<feature type="transmembrane region" description="Helical" evidence="2">
    <location>
        <begin position="186"/>
        <end position="203"/>
    </location>
</feature>
<dbReference type="InterPro" id="IPR036259">
    <property type="entry name" value="MFS_trans_sf"/>
</dbReference>
<dbReference type="RefSeq" id="WP_075131198.1">
    <property type="nucleotide sequence ID" value="NZ_MSIF01000001.1"/>
</dbReference>
<protein>
    <recommendedName>
        <fullName evidence="5">MFS transporter</fullName>
    </recommendedName>
</protein>
<proteinExistence type="predicted"/>
<dbReference type="SUPFAM" id="SSF103473">
    <property type="entry name" value="MFS general substrate transporter"/>
    <property type="match status" value="1"/>
</dbReference>
<dbReference type="GO" id="GO:0022857">
    <property type="term" value="F:transmembrane transporter activity"/>
    <property type="evidence" value="ECO:0007669"/>
    <property type="project" value="InterPro"/>
</dbReference>
<feature type="transmembrane region" description="Helical" evidence="2">
    <location>
        <begin position="385"/>
        <end position="405"/>
    </location>
</feature>
<keyword evidence="2" id="KW-0472">Membrane</keyword>
<organism evidence="3 4">
    <name type="scientific">Actinophytocola xinjiangensis</name>
    <dbReference type="NCBI Taxonomy" id="485602"/>
    <lineage>
        <taxon>Bacteria</taxon>
        <taxon>Bacillati</taxon>
        <taxon>Actinomycetota</taxon>
        <taxon>Actinomycetes</taxon>
        <taxon>Pseudonocardiales</taxon>
        <taxon>Pseudonocardiaceae</taxon>
    </lineage>
</organism>
<dbReference type="InterPro" id="IPR053160">
    <property type="entry name" value="MFS_DHA3_Transporter"/>
</dbReference>
<keyword evidence="2" id="KW-1133">Transmembrane helix</keyword>
<reference evidence="3 4" key="1">
    <citation type="submission" date="2016-12" db="EMBL/GenBank/DDBJ databases">
        <title>The draft genome sequence of Actinophytocola xinjiangensis.</title>
        <authorList>
            <person name="Wang W."/>
            <person name="Yuan L."/>
        </authorList>
    </citation>
    <scope>NUCLEOTIDE SEQUENCE [LARGE SCALE GENOMIC DNA]</scope>
    <source>
        <strain evidence="3 4">CGMCC 4.4663</strain>
    </source>
</reference>
<feature type="transmembrane region" description="Helical" evidence="2">
    <location>
        <begin position="161"/>
        <end position="180"/>
    </location>
</feature>
<gene>
    <name evidence="3" type="ORF">BLA60_03715</name>
</gene>
<comment type="caution">
    <text evidence="3">The sequence shown here is derived from an EMBL/GenBank/DDBJ whole genome shotgun (WGS) entry which is preliminary data.</text>
</comment>
<feature type="transmembrane region" description="Helical" evidence="2">
    <location>
        <begin position="362"/>
        <end position="379"/>
    </location>
</feature>
<feature type="transmembrane region" description="Helical" evidence="2">
    <location>
        <begin position="235"/>
        <end position="256"/>
    </location>
</feature>